<evidence type="ECO:0000313" key="2">
    <source>
        <dbReference type="Proteomes" id="UP000708208"/>
    </source>
</evidence>
<accession>A0A8J2Q2I9</accession>
<sequence>VFYKKMQHIWMCAVPDVLSVLLSRDKSDTITIRIRNAIEPGIADFVSFKFE</sequence>
<name>A0A8J2Q2I9_9HEXA</name>
<proteinExistence type="predicted"/>
<protein>
    <submittedName>
        <fullName evidence="1">Uncharacterized protein</fullName>
    </submittedName>
</protein>
<dbReference type="AlphaFoldDB" id="A0A8J2Q2I9"/>
<dbReference type="Proteomes" id="UP000708208">
    <property type="component" value="Unassembled WGS sequence"/>
</dbReference>
<dbReference type="EMBL" id="CAJVCH010558225">
    <property type="protein sequence ID" value="CAG7830956.1"/>
    <property type="molecule type" value="Genomic_DNA"/>
</dbReference>
<keyword evidence="2" id="KW-1185">Reference proteome</keyword>
<organism evidence="1 2">
    <name type="scientific">Allacma fusca</name>
    <dbReference type="NCBI Taxonomy" id="39272"/>
    <lineage>
        <taxon>Eukaryota</taxon>
        <taxon>Metazoa</taxon>
        <taxon>Ecdysozoa</taxon>
        <taxon>Arthropoda</taxon>
        <taxon>Hexapoda</taxon>
        <taxon>Collembola</taxon>
        <taxon>Symphypleona</taxon>
        <taxon>Sminthuridae</taxon>
        <taxon>Allacma</taxon>
    </lineage>
</organism>
<feature type="non-terminal residue" evidence="1">
    <location>
        <position position="1"/>
    </location>
</feature>
<evidence type="ECO:0000313" key="1">
    <source>
        <dbReference type="EMBL" id="CAG7830956.1"/>
    </source>
</evidence>
<reference evidence="1" key="1">
    <citation type="submission" date="2021-06" db="EMBL/GenBank/DDBJ databases">
        <authorList>
            <person name="Hodson N. C."/>
            <person name="Mongue J. A."/>
            <person name="Jaron S. K."/>
        </authorList>
    </citation>
    <scope>NUCLEOTIDE SEQUENCE</scope>
</reference>
<gene>
    <name evidence="1" type="ORF">AFUS01_LOCUS40722</name>
</gene>
<comment type="caution">
    <text evidence="1">The sequence shown here is derived from an EMBL/GenBank/DDBJ whole genome shotgun (WGS) entry which is preliminary data.</text>
</comment>